<accession>A0ABU9XJ40</accession>
<evidence type="ECO:0000259" key="1">
    <source>
        <dbReference type="PROSITE" id="PS51186"/>
    </source>
</evidence>
<dbReference type="CDD" id="cd04301">
    <property type="entry name" value="NAT_SF"/>
    <property type="match status" value="1"/>
</dbReference>
<organism evidence="2 3">
    <name type="scientific">Ornithinibacillus xuwenensis</name>
    <dbReference type="NCBI Taxonomy" id="3144668"/>
    <lineage>
        <taxon>Bacteria</taxon>
        <taxon>Bacillati</taxon>
        <taxon>Bacillota</taxon>
        <taxon>Bacilli</taxon>
        <taxon>Bacillales</taxon>
        <taxon>Bacillaceae</taxon>
        <taxon>Ornithinibacillus</taxon>
    </lineage>
</organism>
<dbReference type="EMBL" id="JBDIML010000003">
    <property type="protein sequence ID" value="MEN2767671.1"/>
    <property type="molecule type" value="Genomic_DNA"/>
</dbReference>
<protein>
    <submittedName>
        <fullName evidence="2">GNAT family N-acetyltransferase</fullName>
        <ecNumber evidence="2">2.3.1.-</ecNumber>
    </submittedName>
</protein>
<sequence length="173" mass="19751">MRIREGKFSDAKAIARVHVDCWRTTYSGIIKDEYLNRLSYEQRTELWERNISRDDNHVFVAENPEGKIIGFVDGGRERSGNYPGYDGDITSIYILSEYQGQGVGKQLLQVLFQRFISLQMNTALVWVLADNSSKTFYENMGARLIVDNKSITIGGDDLVLLAYGWDDIQLIAE</sequence>
<dbReference type="SUPFAM" id="SSF55729">
    <property type="entry name" value="Acyl-CoA N-acyltransferases (Nat)"/>
    <property type="match status" value="1"/>
</dbReference>
<keyword evidence="3" id="KW-1185">Reference proteome</keyword>
<dbReference type="RefSeq" id="WP_345825136.1">
    <property type="nucleotide sequence ID" value="NZ_JBDIML010000003.1"/>
</dbReference>
<proteinExistence type="predicted"/>
<comment type="caution">
    <text evidence="2">The sequence shown here is derived from an EMBL/GenBank/DDBJ whole genome shotgun (WGS) entry which is preliminary data.</text>
</comment>
<gene>
    <name evidence="2" type="ORF">ABC228_10765</name>
</gene>
<dbReference type="PROSITE" id="PS51186">
    <property type="entry name" value="GNAT"/>
    <property type="match status" value="1"/>
</dbReference>
<dbReference type="InterPro" id="IPR000182">
    <property type="entry name" value="GNAT_dom"/>
</dbReference>
<dbReference type="Gene3D" id="3.40.630.30">
    <property type="match status" value="1"/>
</dbReference>
<reference evidence="2 3" key="1">
    <citation type="submission" date="2024-05" db="EMBL/GenBank/DDBJ databases">
        <authorList>
            <person name="Haq I."/>
            <person name="Ullah Z."/>
            <person name="Ahmad R."/>
            <person name="Li M."/>
            <person name="Tong Y."/>
        </authorList>
    </citation>
    <scope>NUCLEOTIDE SEQUENCE [LARGE SCALE GENOMIC DNA]</scope>
    <source>
        <strain evidence="2 3">16A2E</strain>
    </source>
</reference>
<feature type="domain" description="N-acetyltransferase" evidence="1">
    <location>
        <begin position="1"/>
        <end position="166"/>
    </location>
</feature>
<dbReference type="Proteomes" id="UP001444625">
    <property type="component" value="Unassembled WGS sequence"/>
</dbReference>
<name>A0ABU9XJ40_9BACI</name>
<evidence type="ECO:0000313" key="3">
    <source>
        <dbReference type="Proteomes" id="UP001444625"/>
    </source>
</evidence>
<dbReference type="InterPro" id="IPR016181">
    <property type="entry name" value="Acyl_CoA_acyltransferase"/>
</dbReference>
<dbReference type="GO" id="GO:0016746">
    <property type="term" value="F:acyltransferase activity"/>
    <property type="evidence" value="ECO:0007669"/>
    <property type="project" value="UniProtKB-KW"/>
</dbReference>
<keyword evidence="2" id="KW-0808">Transferase</keyword>
<dbReference type="Pfam" id="PF00583">
    <property type="entry name" value="Acetyltransf_1"/>
    <property type="match status" value="1"/>
</dbReference>
<keyword evidence="2" id="KW-0012">Acyltransferase</keyword>
<evidence type="ECO:0000313" key="2">
    <source>
        <dbReference type="EMBL" id="MEN2767671.1"/>
    </source>
</evidence>
<dbReference type="EC" id="2.3.1.-" evidence="2"/>